<evidence type="ECO:0000313" key="4">
    <source>
        <dbReference type="EMBL" id="CAD71883.1"/>
    </source>
</evidence>
<dbReference type="InterPro" id="IPR045584">
    <property type="entry name" value="Pilin-like"/>
</dbReference>
<keyword evidence="2" id="KW-0472">Membrane</keyword>
<dbReference type="Proteomes" id="UP000001025">
    <property type="component" value="Chromosome"/>
</dbReference>
<dbReference type="eggNOG" id="COG3926">
    <property type="taxonomic scope" value="Bacteria"/>
</dbReference>
<dbReference type="OrthoDB" id="255848at2"/>
<protein>
    <recommendedName>
        <fullName evidence="3">DUF1559 domain-containing protein</fullName>
    </recommendedName>
</protein>
<gene>
    <name evidence="4" type="ordered locus">RB1052</name>
</gene>
<keyword evidence="5" id="KW-1185">Reference proteome</keyword>
<proteinExistence type="predicted"/>
<dbReference type="AlphaFoldDB" id="Q7UXW8"/>
<dbReference type="InterPro" id="IPR027558">
    <property type="entry name" value="Pre_pil_HX9DG_C"/>
</dbReference>
<dbReference type="EnsemblBacteria" id="CAD71883">
    <property type="protein sequence ID" value="CAD71883"/>
    <property type="gene ID" value="RB1052"/>
</dbReference>
<name>Q7UXW8_RHOBA</name>
<organism evidence="4 5">
    <name type="scientific">Rhodopirellula baltica (strain DSM 10527 / NCIMB 13988 / SH1)</name>
    <dbReference type="NCBI Taxonomy" id="243090"/>
    <lineage>
        <taxon>Bacteria</taxon>
        <taxon>Pseudomonadati</taxon>
        <taxon>Planctomycetota</taxon>
        <taxon>Planctomycetia</taxon>
        <taxon>Pirellulales</taxon>
        <taxon>Pirellulaceae</taxon>
        <taxon>Rhodopirellula</taxon>
    </lineage>
</organism>
<dbReference type="HOGENOM" id="CLU_041661_0_0_0"/>
<evidence type="ECO:0000259" key="3">
    <source>
        <dbReference type="Pfam" id="PF07596"/>
    </source>
</evidence>
<dbReference type="NCBIfam" id="TIGR04294">
    <property type="entry name" value="pre_pil_HX9DG"/>
    <property type="match status" value="1"/>
</dbReference>
<evidence type="ECO:0000256" key="1">
    <source>
        <dbReference type="SAM" id="MobiDB-lite"/>
    </source>
</evidence>
<dbReference type="Pfam" id="PF07596">
    <property type="entry name" value="SBP_bac_10"/>
    <property type="match status" value="1"/>
</dbReference>
<dbReference type="PATRIC" id="fig|243090.15.peg.488"/>
<accession>Q7UXW8</accession>
<keyword evidence="2" id="KW-0812">Transmembrane</keyword>
<dbReference type="NCBIfam" id="TIGR02532">
    <property type="entry name" value="IV_pilin_GFxxxE"/>
    <property type="match status" value="1"/>
</dbReference>
<sequence>MSTGVVACPMDITWTIQGVWLMESRSSRGMCGGCAMSFEKRRGTDRGNRAPGFTLVELLVVIAIIGILVGLLLPAVQAAREAARRMQCSNNLKQMSLAALNFESAYKKLPEGPMDGDPDAITSSGDANTAGHPENGTCCRAATRKGWSAQYKILPFLEGNNIYELGRDDPPYWPNVANNGGEDDVAQSLVATYYCPSRRSPKGYGSARFGRVDYAGCAGFYSGRPDSTIDYIPEAPLGAPAVSTRSKTNGGLEYSKGGAIVWPGEGGKRTLSDILDGTSNTIVFAEKSLHTSQHGRDGGDNERWNNAGWDECVLRWHFPPKHDKDTVAPLPPEAYDAYTNWNRYFGAAHSAGLNAAFCDGSVRFFSYSVDATLWKNLCVCDDGEVIGGEAL</sequence>
<dbReference type="InParanoid" id="Q7UXW8"/>
<dbReference type="EMBL" id="BX294134">
    <property type="protein sequence ID" value="CAD71883.1"/>
    <property type="molecule type" value="Genomic_DNA"/>
</dbReference>
<evidence type="ECO:0000256" key="2">
    <source>
        <dbReference type="SAM" id="Phobius"/>
    </source>
</evidence>
<reference evidence="4 5" key="1">
    <citation type="journal article" date="2003" name="Proc. Natl. Acad. Sci. U.S.A.">
        <title>Complete genome sequence of the marine planctomycete Pirellula sp. strain 1.</title>
        <authorList>
            <person name="Gloeckner F.O."/>
            <person name="Kube M."/>
            <person name="Bauer M."/>
            <person name="Teeling H."/>
            <person name="Lombardot T."/>
            <person name="Ludwig W."/>
            <person name="Gade D."/>
            <person name="Beck A."/>
            <person name="Borzym K."/>
            <person name="Heitmann K."/>
            <person name="Rabus R."/>
            <person name="Schlesner H."/>
            <person name="Amann R."/>
            <person name="Reinhardt R."/>
        </authorList>
    </citation>
    <scope>NUCLEOTIDE SEQUENCE [LARGE SCALE GENOMIC DNA]</scope>
    <source>
        <strain evidence="5">DSM 10527 / NCIMB 13988 / SH1</strain>
    </source>
</reference>
<dbReference type="SUPFAM" id="SSF54523">
    <property type="entry name" value="Pili subunits"/>
    <property type="match status" value="1"/>
</dbReference>
<feature type="domain" description="DUF1559" evidence="3">
    <location>
        <begin position="77"/>
        <end position="371"/>
    </location>
</feature>
<dbReference type="Pfam" id="PF07963">
    <property type="entry name" value="N_methyl"/>
    <property type="match status" value="1"/>
</dbReference>
<dbReference type="InterPro" id="IPR012902">
    <property type="entry name" value="N_methyl_site"/>
</dbReference>
<evidence type="ECO:0000313" key="5">
    <source>
        <dbReference type="Proteomes" id="UP000001025"/>
    </source>
</evidence>
<feature type="region of interest" description="Disordered" evidence="1">
    <location>
        <begin position="113"/>
        <end position="134"/>
    </location>
</feature>
<feature type="transmembrane region" description="Helical" evidence="2">
    <location>
        <begin position="55"/>
        <end position="76"/>
    </location>
</feature>
<dbReference type="PANTHER" id="PTHR30093">
    <property type="entry name" value="GENERAL SECRETION PATHWAY PROTEIN G"/>
    <property type="match status" value="1"/>
</dbReference>
<dbReference type="eggNOG" id="COG2165">
    <property type="taxonomic scope" value="Bacteria"/>
</dbReference>
<dbReference type="STRING" id="243090.RB1052"/>
<dbReference type="InterPro" id="IPR011453">
    <property type="entry name" value="DUF1559"/>
</dbReference>
<dbReference type="PANTHER" id="PTHR30093:SF2">
    <property type="entry name" value="TYPE II SECRETION SYSTEM PROTEIN H"/>
    <property type="match status" value="1"/>
</dbReference>
<dbReference type="KEGG" id="rba:RB1052"/>
<keyword evidence="2" id="KW-1133">Transmembrane helix</keyword>
<dbReference type="Gene3D" id="3.30.700.10">
    <property type="entry name" value="Glycoprotein, Type 4 Pilin"/>
    <property type="match status" value="1"/>
</dbReference>